<dbReference type="AlphaFoldDB" id="A0A2J8R644"/>
<protein>
    <submittedName>
        <fullName evidence="1">Uncharacterized protein</fullName>
    </submittedName>
</protein>
<sequence>MCIDAGISDSANEVFIFSVRSFHRKKFCHMEVLPLAWEGTLGHTEEDCPGTFVFWRVVSESTFIFLYFSLLL</sequence>
<gene>
    <name evidence="1" type="ORF">CR201_G0053468</name>
</gene>
<comment type="caution">
    <text evidence="1">The sequence shown here is derived from an EMBL/GenBank/DDBJ whole genome shotgun (WGS) entry which is preliminary data.</text>
</comment>
<name>A0A2J8R644_PONAB</name>
<organism evidence="1">
    <name type="scientific">Pongo abelii</name>
    <name type="common">Sumatran orangutan</name>
    <name type="synonym">Pongo pygmaeus abelii</name>
    <dbReference type="NCBI Taxonomy" id="9601"/>
    <lineage>
        <taxon>Eukaryota</taxon>
        <taxon>Metazoa</taxon>
        <taxon>Chordata</taxon>
        <taxon>Craniata</taxon>
        <taxon>Vertebrata</taxon>
        <taxon>Euteleostomi</taxon>
        <taxon>Mammalia</taxon>
        <taxon>Eutheria</taxon>
        <taxon>Euarchontoglires</taxon>
        <taxon>Primates</taxon>
        <taxon>Haplorrhini</taxon>
        <taxon>Catarrhini</taxon>
        <taxon>Hominidae</taxon>
        <taxon>Pongo</taxon>
    </lineage>
</organism>
<reference evidence="1" key="1">
    <citation type="submission" date="2017-12" db="EMBL/GenBank/DDBJ databases">
        <title>High-resolution comparative analysis of great ape genomes.</title>
        <authorList>
            <person name="Pollen A."/>
            <person name="Hastie A."/>
            <person name="Hormozdiari F."/>
            <person name="Dougherty M."/>
            <person name="Liu R."/>
            <person name="Chaisson M."/>
            <person name="Hoppe E."/>
            <person name="Hill C."/>
            <person name="Pang A."/>
            <person name="Hillier L."/>
            <person name="Baker C."/>
            <person name="Armstrong J."/>
            <person name="Shendure J."/>
            <person name="Paten B."/>
            <person name="Wilson R."/>
            <person name="Chao H."/>
            <person name="Schneider V."/>
            <person name="Ventura M."/>
            <person name="Kronenberg Z."/>
            <person name="Murali S."/>
            <person name="Gordon D."/>
            <person name="Cantsilieris S."/>
            <person name="Munson K."/>
            <person name="Nelson B."/>
            <person name="Raja A."/>
            <person name="Underwood J."/>
            <person name="Diekhans M."/>
            <person name="Fiddes I."/>
            <person name="Haussler D."/>
            <person name="Eichler E."/>
        </authorList>
    </citation>
    <scope>NUCLEOTIDE SEQUENCE [LARGE SCALE GENOMIC DNA]</scope>
    <source>
        <strain evidence="1">Susie</strain>
    </source>
</reference>
<proteinExistence type="predicted"/>
<dbReference type="EMBL" id="NDHI03003746">
    <property type="protein sequence ID" value="PNJ03997.1"/>
    <property type="molecule type" value="Genomic_DNA"/>
</dbReference>
<evidence type="ECO:0000313" key="1">
    <source>
        <dbReference type="EMBL" id="PNJ03997.1"/>
    </source>
</evidence>
<accession>A0A2J8R644</accession>